<reference evidence="9 10" key="1">
    <citation type="journal article" date="2019" name="Nat. Ecol. Evol.">
        <title>Megaphylogeny resolves global patterns of mushroom evolution.</title>
        <authorList>
            <person name="Varga T."/>
            <person name="Krizsan K."/>
            <person name="Foldi C."/>
            <person name="Dima B."/>
            <person name="Sanchez-Garcia M."/>
            <person name="Sanchez-Ramirez S."/>
            <person name="Szollosi G.J."/>
            <person name="Szarkandi J.G."/>
            <person name="Papp V."/>
            <person name="Albert L."/>
            <person name="Andreopoulos W."/>
            <person name="Angelini C."/>
            <person name="Antonin V."/>
            <person name="Barry K.W."/>
            <person name="Bougher N.L."/>
            <person name="Buchanan P."/>
            <person name="Buyck B."/>
            <person name="Bense V."/>
            <person name="Catcheside P."/>
            <person name="Chovatia M."/>
            <person name="Cooper J."/>
            <person name="Damon W."/>
            <person name="Desjardin D."/>
            <person name="Finy P."/>
            <person name="Geml J."/>
            <person name="Haridas S."/>
            <person name="Hughes K."/>
            <person name="Justo A."/>
            <person name="Karasinski D."/>
            <person name="Kautmanova I."/>
            <person name="Kiss B."/>
            <person name="Kocsube S."/>
            <person name="Kotiranta H."/>
            <person name="LaButti K.M."/>
            <person name="Lechner B.E."/>
            <person name="Liimatainen K."/>
            <person name="Lipzen A."/>
            <person name="Lukacs Z."/>
            <person name="Mihaltcheva S."/>
            <person name="Morgado L.N."/>
            <person name="Niskanen T."/>
            <person name="Noordeloos M.E."/>
            <person name="Ohm R.A."/>
            <person name="Ortiz-Santana B."/>
            <person name="Ovrebo C."/>
            <person name="Racz N."/>
            <person name="Riley R."/>
            <person name="Savchenko A."/>
            <person name="Shiryaev A."/>
            <person name="Soop K."/>
            <person name="Spirin V."/>
            <person name="Szebenyi C."/>
            <person name="Tomsovsky M."/>
            <person name="Tulloss R.E."/>
            <person name="Uehling J."/>
            <person name="Grigoriev I.V."/>
            <person name="Vagvolgyi C."/>
            <person name="Papp T."/>
            <person name="Martin F.M."/>
            <person name="Miettinen O."/>
            <person name="Hibbett D.S."/>
            <person name="Nagy L.G."/>
        </authorList>
    </citation>
    <scope>NUCLEOTIDE SEQUENCE [LARGE SCALE GENOMIC DNA]</scope>
    <source>
        <strain evidence="9 10">CBS 121175</strain>
    </source>
</reference>
<dbReference type="AlphaFoldDB" id="A0A5C3KKU2"/>
<sequence>MIRETTSLWVLPIIPLIVASSTGGNMSRALMANSKVTLATITTVFALASLCVGMSLTLMIITLFLTRLIVHGPPAPQIVVSGFIITSPLGTGGLSLLVNGLTLADIFPETRTGNEFPRISLSGEFLYAICVAAAFIFWAMGACWILISIFTIVVVRRRHKVPFTLTYWGAVFPNGVYALCIVRLGTALESPFFNYLGVVWTGFVAILWVVAFVPTFMHTWDTSIFPESTPDVVDPRHVKESNGQRTASYHATHFA</sequence>
<evidence type="ECO:0000256" key="5">
    <source>
        <dbReference type="ARBA" id="ARBA00022692"/>
    </source>
</evidence>
<feature type="transmembrane region" description="Helical" evidence="8">
    <location>
        <begin position="78"/>
        <end position="98"/>
    </location>
</feature>
<evidence type="ECO:0000256" key="1">
    <source>
        <dbReference type="ARBA" id="ARBA00004651"/>
    </source>
</evidence>
<feature type="transmembrane region" description="Helical" evidence="8">
    <location>
        <begin position="192"/>
        <end position="213"/>
    </location>
</feature>
<dbReference type="Pfam" id="PF03595">
    <property type="entry name" value="SLAC1"/>
    <property type="match status" value="1"/>
</dbReference>
<evidence type="ECO:0000313" key="9">
    <source>
        <dbReference type="EMBL" id="TFK20971.1"/>
    </source>
</evidence>
<evidence type="ECO:0000256" key="6">
    <source>
        <dbReference type="ARBA" id="ARBA00022989"/>
    </source>
</evidence>
<proteinExistence type="inferred from homology"/>
<keyword evidence="10" id="KW-1185">Reference proteome</keyword>
<dbReference type="GO" id="GO:0000319">
    <property type="term" value="F:sulfite transmembrane transporter activity"/>
    <property type="evidence" value="ECO:0007669"/>
    <property type="project" value="TreeGrafter"/>
</dbReference>
<comment type="subcellular location">
    <subcellularLocation>
        <location evidence="1">Cell membrane</location>
        <topology evidence="1">Multi-pass membrane protein</topology>
    </subcellularLocation>
</comment>
<feature type="transmembrane region" description="Helical" evidence="8">
    <location>
        <begin position="41"/>
        <end position="66"/>
    </location>
</feature>
<dbReference type="InterPro" id="IPR038665">
    <property type="entry name" value="Voltage-dep_anion_channel_sf"/>
</dbReference>
<dbReference type="Gene3D" id="1.50.10.150">
    <property type="entry name" value="Voltage-dependent anion channel"/>
    <property type="match status" value="1"/>
</dbReference>
<dbReference type="InterPro" id="IPR051629">
    <property type="entry name" value="Sulfite_efflux_TDT"/>
</dbReference>
<evidence type="ECO:0000256" key="3">
    <source>
        <dbReference type="ARBA" id="ARBA00022448"/>
    </source>
</evidence>
<comment type="similarity">
    <text evidence="2">Belongs to the tellurite-resistance/dicarboxylate transporter (TDT) family.</text>
</comment>
<gene>
    <name evidence="9" type="ORF">FA15DRAFT_598692</name>
</gene>
<keyword evidence="7 8" id="KW-0472">Membrane</keyword>
<feature type="transmembrane region" description="Helical" evidence="8">
    <location>
        <begin position="167"/>
        <end position="186"/>
    </location>
</feature>
<dbReference type="PANTHER" id="PTHR31686">
    <property type="match status" value="1"/>
</dbReference>
<dbReference type="EMBL" id="ML210282">
    <property type="protein sequence ID" value="TFK20971.1"/>
    <property type="molecule type" value="Genomic_DNA"/>
</dbReference>
<dbReference type="PANTHER" id="PTHR31686:SF1">
    <property type="entry name" value="SULFITE EFFLUX PUMP SSU1"/>
    <property type="match status" value="1"/>
</dbReference>
<evidence type="ECO:0000256" key="4">
    <source>
        <dbReference type="ARBA" id="ARBA00022475"/>
    </source>
</evidence>
<dbReference type="InterPro" id="IPR004695">
    <property type="entry name" value="SLAC1/Mae1/Ssu1/TehA"/>
</dbReference>
<evidence type="ECO:0000313" key="10">
    <source>
        <dbReference type="Proteomes" id="UP000307440"/>
    </source>
</evidence>
<keyword evidence="5 8" id="KW-0812">Transmembrane</keyword>
<keyword evidence="4" id="KW-1003">Cell membrane</keyword>
<dbReference type="OrthoDB" id="1099at2759"/>
<name>A0A5C3KKU2_COPMA</name>
<protein>
    <submittedName>
        <fullName evidence="9">C4-dicarboxylate transporter/malic acid transporter</fullName>
    </submittedName>
</protein>
<keyword evidence="6 8" id="KW-1133">Transmembrane helix</keyword>
<dbReference type="Proteomes" id="UP000307440">
    <property type="component" value="Unassembled WGS sequence"/>
</dbReference>
<dbReference type="GO" id="GO:0005886">
    <property type="term" value="C:plasma membrane"/>
    <property type="evidence" value="ECO:0007669"/>
    <property type="project" value="UniProtKB-SubCell"/>
</dbReference>
<evidence type="ECO:0000256" key="7">
    <source>
        <dbReference type="ARBA" id="ARBA00023136"/>
    </source>
</evidence>
<keyword evidence="3" id="KW-0813">Transport</keyword>
<feature type="transmembrane region" description="Helical" evidence="8">
    <location>
        <begin position="125"/>
        <end position="155"/>
    </location>
</feature>
<organism evidence="9 10">
    <name type="scientific">Coprinopsis marcescibilis</name>
    <name type="common">Agaric fungus</name>
    <name type="synonym">Psathyrella marcescibilis</name>
    <dbReference type="NCBI Taxonomy" id="230819"/>
    <lineage>
        <taxon>Eukaryota</taxon>
        <taxon>Fungi</taxon>
        <taxon>Dikarya</taxon>
        <taxon>Basidiomycota</taxon>
        <taxon>Agaricomycotina</taxon>
        <taxon>Agaricomycetes</taxon>
        <taxon>Agaricomycetidae</taxon>
        <taxon>Agaricales</taxon>
        <taxon>Agaricineae</taxon>
        <taxon>Psathyrellaceae</taxon>
        <taxon>Coprinopsis</taxon>
    </lineage>
</organism>
<evidence type="ECO:0000256" key="8">
    <source>
        <dbReference type="SAM" id="Phobius"/>
    </source>
</evidence>
<evidence type="ECO:0000256" key="2">
    <source>
        <dbReference type="ARBA" id="ARBA00008566"/>
    </source>
</evidence>
<accession>A0A5C3KKU2</accession>